<dbReference type="GO" id="GO:0005524">
    <property type="term" value="F:ATP binding"/>
    <property type="evidence" value="ECO:0007669"/>
    <property type="project" value="InterPro"/>
</dbReference>
<sequence>MLIFNILDSNGNYFSVLQYANEGNLRDYLKTKFSTLRWNDKLQIALDITRGLMYLHSEKIVHGNLHACNVLVNNGIVMITNLRILKQTAEITSEKIVYVEPQYLRNPSYELNMKSDIYSLGVLLWELSSGHPPFFDYTQKAFDLDDIKNKLLNGEREEPVVNTPLEYLQLYQKCWQVDPSMRPEINEILSKLKLQS</sequence>
<feature type="domain" description="Protein kinase" evidence="1">
    <location>
        <begin position="1"/>
        <end position="196"/>
    </location>
</feature>
<accession>A0A2I1HD85</accession>
<protein>
    <submittedName>
        <fullName evidence="2">Kinase-like protein</fullName>
    </submittedName>
</protein>
<dbReference type="PRINTS" id="PR00109">
    <property type="entry name" value="TYRKINASE"/>
</dbReference>
<dbReference type="VEuPathDB" id="FungiDB:RhiirA1_315662"/>
<evidence type="ECO:0000313" key="3">
    <source>
        <dbReference type="Proteomes" id="UP000234323"/>
    </source>
</evidence>
<keyword evidence="2" id="KW-0808">Transferase</keyword>
<evidence type="ECO:0000313" key="2">
    <source>
        <dbReference type="EMBL" id="PKY56805.1"/>
    </source>
</evidence>
<keyword evidence="2" id="KW-0418">Kinase</keyword>
<organism evidence="2 3">
    <name type="scientific">Rhizophagus irregularis</name>
    <dbReference type="NCBI Taxonomy" id="588596"/>
    <lineage>
        <taxon>Eukaryota</taxon>
        <taxon>Fungi</taxon>
        <taxon>Fungi incertae sedis</taxon>
        <taxon>Mucoromycota</taxon>
        <taxon>Glomeromycotina</taxon>
        <taxon>Glomeromycetes</taxon>
        <taxon>Glomerales</taxon>
        <taxon>Glomeraceae</taxon>
        <taxon>Rhizophagus</taxon>
    </lineage>
</organism>
<dbReference type="InterPro" id="IPR011009">
    <property type="entry name" value="Kinase-like_dom_sf"/>
</dbReference>
<dbReference type="EMBL" id="LLXI01002310">
    <property type="protein sequence ID" value="PKY56805.1"/>
    <property type="molecule type" value="Genomic_DNA"/>
</dbReference>
<dbReference type="PANTHER" id="PTHR44329">
    <property type="entry name" value="SERINE/THREONINE-PROTEIN KINASE TNNI3K-RELATED"/>
    <property type="match status" value="1"/>
</dbReference>
<dbReference type="Pfam" id="PF07714">
    <property type="entry name" value="PK_Tyr_Ser-Thr"/>
    <property type="match status" value="1"/>
</dbReference>
<dbReference type="InterPro" id="IPR001245">
    <property type="entry name" value="Ser-Thr/Tyr_kinase_cat_dom"/>
</dbReference>
<gene>
    <name evidence="2" type="ORF">RhiirA4_508260</name>
</gene>
<name>A0A2I1HD85_9GLOM</name>
<dbReference type="Proteomes" id="UP000234323">
    <property type="component" value="Unassembled WGS sequence"/>
</dbReference>
<dbReference type="InterPro" id="IPR051681">
    <property type="entry name" value="Ser/Thr_Kinases-Pseudokinases"/>
</dbReference>
<dbReference type="GO" id="GO:0004674">
    <property type="term" value="F:protein serine/threonine kinase activity"/>
    <property type="evidence" value="ECO:0007669"/>
    <property type="project" value="TreeGrafter"/>
</dbReference>
<proteinExistence type="predicted"/>
<keyword evidence="3" id="KW-1185">Reference proteome</keyword>
<dbReference type="SUPFAM" id="SSF56112">
    <property type="entry name" value="Protein kinase-like (PK-like)"/>
    <property type="match status" value="1"/>
</dbReference>
<evidence type="ECO:0000259" key="1">
    <source>
        <dbReference type="PROSITE" id="PS50011"/>
    </source>
</evidence>
<comment type="caution">
    <text evidence="2">The sequence shown here is derived from an EMBL/GenBank/DDBJ whole genome shotgun (WGS) entry which is preliminary data.</text>
</comment>
<dbReference type="PROSITE" id="PS50011">
    <property type="entry name" value="PROTEIN_KINASE_DOM"/>
    <property type="match status" value="1"/>
</dbReference>
<dbReference type="AlphaFoldDB" id="A0A2I1HD85"/>
<dbReference type="InterPro" id="IPR000719">
    <property type="entry name" value="Prot_kinase_dom"/>
</dbReference>
<dbReference type="Gene3D" id="1.10.510.10">
    <property type="entry name" value="Transferase(Phosphotransferase) domain 1"/>
    <property type="match status" value="1"/>
</dbReference>
<feature type="non-terminal residue" evidence="2">
    <location>
        <position position="196"/>
    </location>
</feature>
<reference evidence="2 3" key="1">
    <citation type="submission" date="2015-10" db="EMBL/GenBank/DDBJ databases">
        <title>Genome analyses suggest a sexual origin of heterokaryosis in a supposedly ancient asexual fungus.</title>
        <authorList>
            <person name="Ropars J."/>
            <person name="Sedzielewska K."/>
            <person name="Noel J."/>
            <person name="Charron P."/>
            <person name="Farinelli L."/>
            <person name="Marton T."/>
            <person name="Kruger M."/>
            <person name="Pelin A."/>
            <person name="Brachmann A."/>
            <person name="Corradi N."/>
        </authorList>
    </citation>
    <scope>NUCLEOTIDE SEQUENCE [LARGE SCALE GENOMIC DNA]</scope>
    <source>
        <strain evidence="2 3">A4</strain>
    </source>
</reference>